<keyword evidence="3" id="KW-0285">Flavoprotein</keyword>
<dbReference type="InterPro" id="IPR002500">
    <property type="entry name" value="PAPS_reduct_dom"/>
</dbReference>
<evidence type="ECO:0000256" key="10">
    <source>
        <dbReference type="ARBA" id="ARBA00031145"/>
    </source>
</evidence>
<feature type="domain" description="Phosphoadenosine phosphosulphate reductase" evidence="13">
    <location>
        <begin position="77"/>
        <end position="139"/>
    </location>
</feature>
<dbReference type="PANTHER" id="PTHR23293:SF9">
    <property type="entry name" value="FAD SYNTHASE"/>
    <property type="match status" value="1"/>
</dbReference>
<dbReference type="EC" id="2.7.7.2" evidence="2"/>
<dbReference type="GO" id="GO:0003919">
    <property type="term" value="F:FMN adenylyltransferase activity"/>
    <property type="evidence" value="ECO:0007669"/>
    <property type="project" value="UniProtKB-EC"/>
</dbReference>
<dbReference type="Pfam" id="PF01507">
    <property type="entry name" value="PAPS_reduct"/>
    <property type="match status" value="2"/>
</dbReference>
<dbReference type="Gene3D" id="3.40.50.620">
    <property type="entry name" value="HUPs"/>
    <property type="match status" value="1"/>
</dbReference>
<evidence type="ECO:0000256" key="2">
    <source>
        <dbReference type="ARBA" id="ARBA00012393"/>
    </source>
</evidence>
<feature type="domain" description="Phosphoadenosine phosphosulphate reductase" evidence="13">
    <location>
        <begin position="153"/>
        <end position="233"/>
    </location>
</feature>
<evidence type="ECO:0000256" key="7">
    <source>
        <dbReference type="ARBA" id="ARBA00022741"/>
    </source>
</evidence>
<reference evidence="14" key="1">
    <citation type="submission" date="2013-07" db="EMBL/GenBank/DDBJ databases">
        <authorList>
            <person name="Geib S."/>
        </authorList>
    </citation>
    <scope>NUCLEOTIDE SEQUENCE</scope>
</reference>
<dbReference type="SUPFAM" id="SSF52402">
    <property type="entry name" value="Adenine nucleotide alpha hydrolases-like"/>
    <property type="match status" value="1"/>
</dbReference>
<keyword evidence="4" id="KW-0288">FMN</keyword>
<evidence type="ECO:0000259" key="13">
    <source>
        <dbReference type="Pfam" id="PF01507"/>
    </source>
</evidence>
<evidence type="ECO:0000256" key="6">
    <source>
        <dbReference type="ARBA" id="ARBA00022695"/>
    </source>
</evidence>
<dbReference type="GO" id="GO:0006747">
    <property type="term" value="P:FAD biosynthetic process"/>
    <property type="evidence" value="ECO:0007669"/>
    <property type="project" value="TreeGrafter"/>
</dbReference>
<proteinExistence type="evidence at transcript level"/>
<keyword evidence="9" id="KW-0067">ATP-binding</keyword>
<gene>
    <name evidence="14" type="primary">FLAD1</name>
</gene>
<comment type="catalytic activity">
    <reaction evidence="12">
        <text>FMN + ATP + H(+) = FAD + diphosphate</text>
        <dbReference type="Rhea" id="RHEA:17237"/>
        <dbReference type="ChEBI" id="CHEBI:15378"/>
        <dbReference type="ChEBI" id="CHEBI:30616"/>
        <dbReference type="ChEBI" id="CHEBI:33019"/>
        <dbReference type="ChEBI" id="CHEBI:57692"/>
        <dbReference type="ChEBI" id="CHEBI:58210"/>
        <dbReference type="EC" id="2.7.7.2"/>
    </reaction>
</comment>
<sequence>MTNMPDTVTNIGNLLHCVSKQIKRSEQEAIISSFLATTTETENVKPDHCAIKRVEKLEKDVFTLFAQVLHLYQADELMISFNGGKDCTVLLDIIQRYFKRNKCISHIRIPVLYIETEDSFQEVEAVVLDCERRYNINLIRRKGCIKDVLAEVLQEIPEMRAIFMGTRRTDPFSENLNIMQVTDLNWPRIMRIFPLLDWSYRDIWEYTFVRKVPYCNLYEQGYTSLGQIHNTSPNPHLRIFDPITKAVTYKHAAELRDAEYERAGRNIKSNIENCANNETNGTEEQGGKS</sequence>
<evidence type="ECO:0000256" key="3">
    <source>
        <dbReference type="ARBA" id="ARBA00022630"/>
    </source>
</evidence>
<accession>W8CBV0</accession>
<dbReference type="AlphaFoldDB" id="W8CBV0"/>
<comment type="pathway">
    <text evidence="1">Cofactor biosynthesis; FAD biosynthesis; FAD from FMN: step 1/1.</text>
</comment>
<dbReference type="EMBL" id="GAMC01004492">
    <property type="protein sequence ID" value="JAC02064.1"/>
    <property type="molecule type" value="mRNA"/>
</dbReference>
<dbReference type="PANTHER" id="PTHR23293">
    <property type="entry name" value="FAD SYNTHETASE-RELATED FMN ADENYLYLTRANSFERASE"/>
    <property type="match status" value="1"/>
</dbReference>
<reference evidence="14" key="2">
    <citation type="journal article" date="2014" name="BMC Genomics">
        <title>A genomic perspective to assessing quality of mass-reared SIT flies used in Mediterranean fruit fly (Ceratitis capitata) eradication in California.</title>
        <authorList>
            <person name="Calla B."/>
            <person name="Hall B."/>
            <person name="Hou S."/>
            <person name="Geib S.M."/>
        </authorList>
    </citation>
    <scope>NUCLEOTIDE SEQUENCE</scope>
</reference>
<organism evidence="14">
    <name type="scientific">Ceratitis capitata</name>
    <name type="common">Mediterranean fruit fly</name>
    <name type="synonym">Tephritis capitata</name>
    <dbReference type="NCBI Taxonomy" id="7213"/>
    <lineage>
        <taxon>Eukaryota</taxon>
        <taxon>Metazoa</taxon>
        <taxon>Ecdysozoa</taxon>
        <taxon>Arthropoda</taxon>
        <taxon>Hexapoda</taxon>
        <taxon>Insecta</taxon>
        <taxon>Pterygota</taxon>
        <taxon>Neoptera</taxon>
        <taxon>Endopterygota</taxon>
        <taxon>Diptera</taxon>
        <taxon>Brachycera</taxon>
        <taxon>Muscomorpha</taxon>
        <taxon>Tephritoidea</taxon>
        <taxon>Tephritidae</taxon>
        <taxon>Ceratitis</taxon>
        <taxon>Ceratitis</taxon>
    </lineage>
</organism>
<evidence type="ECO:0000256" key="1">
    <source>
        <dbReference type="ARBA" id="ARBA00004726"/>
    </source>
</evidence>
<dbReference type="OrthoDB" id="270728at2759"/>
<evidence type="ECO:0000256" key="12">
    <source>
        <dbReference type="ARBA" id="ARBA00049494"/>
    </source>
</evidence>
<keyword evidence="6" id="KW-0548">Nucleotidyltransferase</keyword>
<evidence type="ECO:0000256" key="8">
    <source>
        <dbReference type="ARBA" id="ARBA00022827"/>
    </source>
</evidence>
<dbReference type="CDD" id="cd23948">
    <property type="entry name" value="FAD_synthase"/>
    <property type="match status" value="1"/>
</dbReference>
<dbReference type="GO" id="GO:0005524">
    <property type="term" value="F:ATP binding"/>
    <property type="evidence" value="ECO:0007669"/>
    <property type="project" value="UniProtKB-KW"/>
</dbReference>
<evidence type="ECO:0000313" key="14">
    <source>
        <dbReference type="EMBL" id="JAC02065.1"/>
    </source>
</evidence>
<evidence type="ECO:0000256" key="9">
    <source>
        <dbReference type="ARBA" id="ARBA00022840"/>
    </source>
</evidence>
<keyword evidence="5" id="KW-0808">Transferase</keyword>
<evidence type="ECO:0000256" key="5">
    <source>
        <dbReference type="ARBA" id="ARBA00022679"/>
    </source>
</evidence>
<dbReference type="EMBL" id="GAMC01004491">
    <property type="protein sequence ID" value="JAC02065.1"/>
    <property type="molecule type" value="mRNA"/>
</dbReference>
<keyword evidence="8" id="KW-0274">FAD</keyword>
<keyword evidence="7" id="KW-0547">Nucleotide-binding</keyword>
<name>W8CBV0_CERCA</name>
<evidence type="ECO:0000256" key="4">
    <source>
        <dbReference type="ARBA" id="ARBA00022643"/>
    </source>
</evidence>
<evidence type="ECO:0000256" key="11">
    <source>
        <dbReference type="ARBA" id="ARBA00031871"/>
    </source>
</evidence>
<dbReference type="InterPro" id="IPR014729">
    <property type="entry name" value="Rossmann-like_a/b/a_fold"/>
</dbReference>
<protein>
    <recommendedName>
        <fullName evidence="2">FAD synthase</fullName>
        <ecNumber evidence="2">2.7.7.2</ecNumber>
    </recommendedName>
    <alternativeName>
        <fullName evidence="10">FAD pyrophosphorylase</fullName>
    </alternativeName>
    <alternativeName>
        <fullName evidence="11">FMN adenylyltransferase</fullName>
    </alternativeName>
</protein>